<evidence type="ECO:0000256" key="1">
    <source>
        <dbReference type="SAM" id="MobiDB-lite"/>
    </source>
</evidence>
<accession>A0ABD2PBQ2</accession>
<feature type="region of interest" description="Disordered" evidence="1">
    <location>
        <begin position="49"/>
        <end position="69"/>
    </location>
</feature>
<dbReference type="AlphaFoldDB" id="A0ABD2PBQ2"/>
<evidence type="ECO:0000313" key="3">
    <source>
        <dbReference type="Proteomes" id="UP001516400"/>
    </source>
</evidence>
<comment type="caution">
    <text evidence="2">The sequence shown here is derived from an EMBL/GenBank/DDBJ whole genome shotgun (WGS) entry which is preliminary data.</text>
</comment>
<proteinExistence type="predicted"/>
<dbReference type="EMBL" id="JABFTP020000185">
    <property type="protein sequence ID" value="KAL3288212.1"/>
    <property type="molecule type" value="Genomic_DNA"/>
</dbReference>
<organism evidence="2 3">
    <name type="scientific">Cryptolaemus montrouzieri</name>
    <dbReference type="NCBI Taxonomy" id="559131"/>
    <lineage>
        <taxon>Eukaryota</taxon>
        <taxon>Metazoa</taxon>
        <taxon>Ecdysozoa</taxon>
        <taxon>Arthropoda</taxon>
        <taxon>Hexapoda</taxon>
        <taxon>Insecta</taxon>
        <taxon>Pterygota</taxon>
        <taxon>Neoptera</taxon>
        <taxon>Endopterygota</taxon>
        <taxon>Coleoptera</taxon>
        <taxon>Polyphaga</taxon>
        <taxon>Cucujiformia</taxon>
        <taxon>Coccinelloidea</taxon>
        <taxon>Coccinellidae</taxon>
        <taxon>Scymninae</taxon>
        <taxon>Scymnini</taxon>
        <taxon>Cryptolaemus</taxon>
    </lineage>
</organism>
<keyword evidence="3" id="KW-1185">Reference proteome</keyword>
<sequence length="133" mass="14894">MRKVFKVVRSKGFSSHCVQLKKLIAHFDELQISEYGQCLRSKYGLFTKSNNSPVDSDDGKEIDLDTDSETDTVIGQEAPDSEDAECMCFNSLFSQNTRGETWIKCLKCGLCTPGDCAGAELDTWICDFCKQLK</sequence>
<reference evidence="2 3" key="1">
    <citation type="journal article" date="2021" name="BMC Biol.">
        <title>Horizontally acquired antibacterial genes associated with adaptive radiation of ladybird beetles.</title>
        <authorList>
            <person name="Li H.S."/>
            <person name="Tang X.F."/>
            <person name="Huang Y.H."/>
            <person name="Xu Z.Y."/>
            <person name="Chen M.L."/>
            <person name="Du X.Y."/>
            <person name="Qiu B.Y."/>
            <person name="Chen P.T."/>
            <person name="Zhang W."/>
            <person name="Slipinski A."/>
            <person name="Escalona H.E."/>
            <person name="Waterhouse R.M."/>
            <person name="Zwick A."/>
            <person name="Pang H."/>
        </authorList>
    </citation>
    <scope>NUCLEOTIDE SEQUENCE [LARGE SCALE GENOMIC DNA]</scope>
    <source>
        <strain evidence="2">SYSU2018</strain>
    </source>
</reference>
<dbReference type="Proteomes" id="UP001516400">
    <property type="component" value="Unassembled WGS sequence"/>
</dbReference>
<gene>
    <name evidence="2" type="ORF">HHI36_002663</name>
</gene>
<evidence type="ECO:0000313" key="2">
    <source>
        <dbReference type="EMBL" id="KAL3288212.1"/>
    </source>
</evidence>
<name>A0ABD2PBQ2_9CUCU</name>
<protein>
    <submittedName>
        <fullName evidence="2">Uncharacterized protein</fullName>
    </submittedName>
</protein>